<comment type="similarity">
    <text evidence="1">Belongs to the esterase D family.</text>
</comment>
<dbReference type="InterPro" id="IPR000801">
    <property type="entry name" value="Esterase-like"/>
</dbReference>
<evidence type="ECO:0000313" key="4">
    <source>
        <dbReference type="EMBL" id="RKG31700.1"/>
    </source>
</evidence>
<organism evidence="4 5">
    <name type="scientific">Acinetobacter guerrae</name>
    <dbReference type="NCBI Taxonomy" id="1843371"/>
    <lineage>
        <taxon>Bacteria</taxon>
        <taxon>Pseudomonadati</taxon>
        <taxon>Pseudomonadota</taxon>
        <taxon>Gammaproteobacteria</taxon>
        <taxon>Moraxellales</taxon>
        <taxon>Moraxellaceae</taxon>
        <taxon>Acinetobacter</taxon>
    </lineage>
</organism>
<sequence length="320" mass="35874">MLKPFVCTLLTLSLCGFSAVSYSQTNLSTPAKTTQAQGPRLDLQRKGTTQQFTMKSKYTPNEYFIQVYIPYTPAPKTGYPVLYMLDGNAVFNSASSIAQSIGGGSEKMGLDPVVIVTIGYPTETQFSGQQRALDYTPLPKDSPEKDERYQYGGAENFLKFIQNELKPRIQQSIQINTQQQTLFGHSFGGLFTLNTFFQHPQSFNRYVAASPSLWFDQNVLAKQLQQLKQNKAKFKSPILVMTTVGTAEGRGRPARGSQPENSNSNFFADFETLKSVQLKYWHFSHPAEQHITNMYASLPKAILFAACNSTENCEKLFNEN</sequence>
<evidence type="ECO:0000256" key="1">
    <source>
        <dbReference type="ARBA" id="ARBA00005622"/>
    </source>
</evidence>
<dbReference type="PANTHER" id="PTHR40841">
    <property type="entry name" value="SIDEROPHORE TRIACETYLFUSARININE C ESTERASE"/>
    <property type="match status" value="1"/>
</dbReference>
<reference evidence="4 5" key="1">
    <citation type="submission" date="2018-09" db="EMBL/GenBank/DDBJ databases">
        <title>The draft genome of Acinetobacter spp. strains.</title>
        <authorList>
            <person name="Qin J."/>
            <person name="Feng Y."/>
            <person name="Zong Z."/>
        </authorList>
    </citation>
    <scope>NUCLEOTIDE SEQUENCE [LARGE SCALE GENOMIC DNA]</scope>
    <source>
        <strain evidence="4 5">WCHAc060096</strain>
    </source>
</reference>
<keyword evidence="5" id="KW-1185">Reference proteome</keyword>
<dbReference type="PANTHER" id="PTHR40841:SF2">
    <property type="entry name" value="SIDEROPHORE-DEGRADING ESTERASE (EUROFUNG)"/>
    <property type="match status" value="1"/>
</dbReference>
<dbReference type="InterPro" id="IPR052558">
    <property type="entry name" value="Siderophore_Hydrolase_D"/>
</dbReference>
<dbReference type="AlphaFoldDB" id="A0A3A8ELS2"/>
<dbReference type="SUPFAM" id="SSF53474">
    <property type="entry name" value="alpha/beta-Hydrolases"/>
    <property type="match status" value="1"/>
</dbReference>
<evidence type="ECO:0000313" key="5">
    <source>
        <dbReference type="Proteomes" id="UP000269001"/>
    </source>
</evidence>
<dbReference type="Pfam" id="PF00756">
    <property type="entry name" value="Esterase"/>
    <property type="match status" value="1"/>
</dbReference>
<dbReference type="Proteomes" id="UP000269001">
    <property type="component" value="Unassembled WGS sequence"/>
</dbReference>
<name>A0A3A8ELS2_9GAMM</name>
<feature type="signal peptide" evidence="3">
    <location>
        <begin position="1"/>
        <end position="23"/>
    </location>
</feature>
<dbReference type="Gene3D" id="3.40.50.1820">
    <property type="entry name" value="alpha/beta hydrolase"/>
    <property type="match status" value="1"/>
</dbReference>
<protein>
    <submittedName>
        <fullName evidence="4">Alpha/beta hydrolase</fullName>
    </submittedName>
</protein>
<keyword evidence="3" id="KW-0732">Signal</keyword>
<dbReference type="RefSeq" id="WP_120371001.1">
    <property type="nucleotide sequence ID" value="NZ_RAXU01000019.1"/>
</dbReference>
<evidence type="ECO:0000256" key="2">
    <source>
        <dbReference type="ARBA" id="ARBA00022801"/>
    </source>
</evidence>
<keyword evidence="2 4" id="KW-0378">Hydrolase</keyword>
<proteinExistence type="inferred from homology"/>
<dbReference type="EMBL" id="RAXU01000019">
    <property type="protein sequence ID" value="RKG31700.1"/>
    <property type="molecule type" value="Genomic_DNA"/>
</dbReference>
<dbReference type="GO" id="GO:0016788">
    <property type="term" value="F:hydrolase activity, acting on ester bonds"/>
    <property type="evidence" value="ECO:0007669"/>
    <property type="project" value="TreeGrafter"/>
</dbReference>
<gene>
    <name evidence="4" type="ORF">D7V21_13580</name>
</gene>
<accession>A0A3A8ELS2</accession>
<comment type="caution">
    <text evidence="4">The sequence shown here is derived from an EMBL/GenBank/DDBJ whole genome shotgun (WGS) entry which is preliminary data.</text>
</comment>
<feature type="chain" id="PRO_5017420222" evidence="3">
    <location>
        <begin position="24"/>
        <end position="320"/>
    </location>
</feature>
<dbReference type="InterPro" id="IPR029058">
    <property type="entry name" value="AB_hydrolase_fold"/>
</dbReference>
<evidence type="ECO:0000256" key="3">
    <source>
        <dbReference type="SAM" id="SignalP"/>
    </source>
</evidence>